<dbReference type="PANTHER" id="PTHR14499:SF74">
    <property type="entry name" value="ZETA_TOXIN DOMAIN-CONTAINING PROTEIN"/>
    <property type="match status" value="1"/>
</dbReference>
<dbReference type="GO" id="GO:0043005">
    <property type="term" value="C:neuron projection"/>
    <property type="evidence" value="ECO:0007669"/>
    <property type="project" value="UniProtKB-SubCell"/>
</dbReference>
<organism evidence="8 9">
    <name type="scientific">Toxocara canis</name>
    <name type="common">Canine roundworm</name>
    <dbReference type="NCBI Taxonomy" id="6265"/>
    <lineage>
        <taxon>Eukaryota</taxon>
        <taxon>Metazoa</taxon>
        <taxon>Ecdysozoa</taxon>
        <taxon>Nematoda</taxon>
        <taxon>Chromadorea</taxon>
        <taxon>Rhabditida</taxon>
        <taxon>Spirurina</taxon>
        <taxon>Ascaridomorpha</taxon>
        <taxon>Ascaridoidea</taxon>
        <taxon>Toxocaridae</taxon>
        <taxon>Toxocara</taxon>
    </lineage>
</organism>
<evidence type="ECO:0000256" key="4">
    <source>
        <dbReference type="ARBA" id="ARBA00022553"/>
    </source>
</evidence>
<dbReference type="STRING" id="6265.A0A0B2V598"/>
<dbReference type="Gene3D" id="3.30.710.10">
    <property type="entry name" value="Potassium Channel Kv1.1, Chain A"/>
    <property type="match status" value="1"/>
</dbReference>
<dbReference type="Proteomes" id="UP000031036">
    <property type="component" value="Unassembled WGS sequence"/>
</dbReference>
<feature type="domain" description="KCTD8/12/16 H1" evidence="7">
    <location>
        <begin position="118"/>
        <end position="234"/>
    </location>
</feature>
<name>A0A0B2V598_TOXCA</name>
<proteinExistence type="predicted"/>
<evidence type="ECO:0000256" key="1">
    <source>
        <dbReference type="ARBA" id="ARBA00004236"/>
    </source>
</evidence>
<reference evidence="8 9" key="1">
    <citation type="submission" date="2014-11" db="EMBL/GenBank/DDBJ databases">
        <title>Genetic blueprint of the zoonotic pathogen Toxocara canis.</title>
        <authorList>
            <person name="Zhu X.-Q."/>
            <person name="Korhonen P.K."/>
            <person name="Cai H."/>
            <person name="Young N.D."/>
            <person name="Nejsum P."/>
            <person name="von Samson-Himmelstjerna G."/>
            <person name="Boag P.R."/>
            <person name="Tan P."/>
            <person name="Li Q."/>
            <person name="Min J."/>
            <person name="Yang Y."/>
            <person name="Wang X."/>
            <person name="Fang X."/>
            <person name="Hall R.S."/>
            <person name="Hofmann A."/>
            <person name="Sternberg P.W."/>
            <person name="Jex A.R."/>
            <person name="Gasser R.B."/>
        </authorList>
    </citation>
    <scope>NUCLEOTIDE SEQUENCE [LARGE SCALE GENOMIC DNA]</scope>
    <source>
        <strain evidence="8">PN_DK_2014</strain>
    </source>
</reference>
<comment type="caution">
    <text evidence="8">The sequence shown here is derived from an EMBL/GenBank/DDBJ whole genome shotgun (WGS) entry which is preliminary data.</text>
</comment>
<evidence type="ECO:0000256" key="2">
    <source>
        <dbReference type="ARBA" id="ARBA00004487"/>
    </source>
</evidence>
<dbReference type="EMBL" id="JPKZ01002481">
    <property type="protein sequence ID" value="KHN76664.1"/>
    <property type="molecule type" value="Genomic_DNA"/>
</dbReference>
<evidence type="ECO:0000259" key="7">
    <source>
        <dbReference type="Pfam" id="PF23110"/>
    </source>
</evidence>
<keyword evidence="5" id="KW-0472">Membrane</keyword>
<dbReference type="CDD" id="cd22204">
    <property type="entry name" value="H1_KCTD12-like"/>
    <property type="match status" value="1"/>
</dbReference>
<keyword evidence="3" id="KW-1003">Cell membrane</keyword>
<dbReference type="AlphaFoldDB" id="A0A0B2V598"/>
<evidence type="ECO:0000256" key="6">
    <source>
        <dbReference type="ARBA" id="ARBA00023273"/>
    </source>
</evidence>
<dbReference type="OrthoDB" id="2414723at2759"/>
<dbReference type="OMA" id="CHANTFA"/>
<comment type="subcellular location">
    <subcellularLocation>
        <location evidence="1">Cell membrane</location>
    </subcellularLocation>
    <subcellularLocation>
        <location evidence="2">Cell projection</location>
        <location evidence="2">Neuron projection</location>
    </subcellularLocation>
</comment>
<dbReference type="SUPFAM" id="SSF54695">
    <property type="entry name" value="POZ domain"/>
    <property type="match status" value="1"/>
</dbReference>
<protein>
    <submittedName>
        <fullName evidence="8">BTB/POZ domain-containing protein KCTD16</fullName>
    </submittedName>
</protein>
<keyword evidence="9" id="KW-1185">Reference proteome</keyword>
<sequence>MDGVESALINIDVEGQRVCTMRHVLMRSPESRLCMSLERNGNTTGDTDALFPMSNGTIFIDGDAKLIRILINALRHPQMELVLPDNFDQWSALLAEAHYLGFVQIQQWIRENAPQSNTITLAYHGTLSFGIQGFTADVNFRKISRIIVSGKVAICRQIFGESLNEARDVGIENEDRYTSRFFLKHSSLEQAFDILAANGFKIMAATSHSPSAFTEARCNEEECYMHYTQFVFIRNPSLLS</sequence>
<gene>
    <name evidence="8" type="primary">Kctd16</name>
    <name evidence="8" type="ORF">Tcan_14967</name>
</gene>
<evidence type="ECO:0000313" key="9">
    <source>
        <dbReference type="Proteomes" id="UP000031036"/>
    </source>
</evidence>
<dbReference type="Pfam" id="PF23110">
    <property type="entry name" value="H1_KCTD8_12_16"/>
    <property type="match status" value="1"/>
</dbReference>
<evidence type="ECO:0000313" key="8">
    <source>
        <dbReference type="EMBL" id="KHN76664.1"/>
    </source>
</evidence>
<evidence type="ECO:0000256" key="3">
    <source>
        <dbReference type="ARBA" id="ARBA00022475"/>
    </source>
</evidence>
<evidence type="ECO:0000256" key="5">
    <source>
        <dbReference type="ARBA" id="ARBA00023136"/>
    </source>
</evidence>
<dbReference type="InterPro" id="IPR011333">
    <property type="entry name" value="SKP1/BTB/POZ_sf"/>
</dbReference>
<accession>A0A0B2V598</accession>
<dbReference type="GO" id="GO:0005886">
    <property type="term" value="C:plasma membrane"/>
    <property type="evidence" value="ECO:0007669"/>
    <property type="project" value="UniProtKB-SubCell"/>
</dbReference>
<dbReference type="CDD" id="cd18316">
    <property type="entry name" value="BTB_POZ_KCTD-like"/>
    <property type="match status" value="1"/>
</dbReference>
<dbReference type="InterPro" id="IPR057093">
    <property type="entry name" value="H1_KCTD8_12_16"/>
</dbReference>
<keyword evidence="4" id="KW-0597">Phosphoprotein</keyword>
<dbReference type="PANTHER" id="PTHR14499">
    <property type="entry name" value="POTASSIUM CHANNEL TETRAMERIZATION DOMAIN-CONTAINING"/>
    <property type="match status" value="1"/>
</dbReference>
<keyword evidence="6" id="KW-0966">Cell projection</keyword>